<evidence type="ECO:0000313" key="1">
    <source>
        <dbReference type="EMBL" id="AVO45582.1"/>
    </source>
</evidence>
<organism evidence="1 2">
    <name type="scientific">Phreatobacter cathodiphilus</name>
    <dbReference type="NCBI Taxonomy" id="1868589"/>
    <lineage>
        <taxon>Bacteria</taxon>
        <taxon>Pseudomonadati</taxon>
        <taxon>Pseudomonadota</taxon>
        <taxon>Alphaproteobacteria</taxon>
        <taxon>Hyphomicrobiales</taxon>
        <taxon>Phreatobacteraceae</taxon>
        <taxon>Phreatobacter</taxon>
    </lineage>
</organism>
<evidence type="ECO:0000313" key="2">
    <source>
        <dbReference type="Proteomes" id="UP000237889"/>
    </source>
</evidence>
<protein>
    <submittedName>
        <fullName evidence="1">Uncharacterized protein</fullName>
    </submittedName>
</protein>
<dbReference type="KEGG" id="phr:C6569_11185"/>
<dbReference type="RefSeq" id="WP_106748923.1">
    <property type="nucleotide sequence ID" value="NZ_CP027668.1"/>
</dbReference>
<dbReference type="EMBL" id="CP027668">
    <property type="protein sequence ID" value="AVO45582.1"/>
    <property type="molecule type" value="Genomic_DNA"/>
</dbReference>
<dbReference type="AlphaFoldDB" id="A0A2S0NBP9"/>
<proteinExistence type="predicted"/>
<dbReference type="Proteomes" id="UP000237889">
    <property type="component" value="Chromosome"/>
</dbReference>
<accession>A0A2S0NBP9</accession>
<sequence length="89" mass="10598">MERRIFLTALAGGLAVTTTAAFTQVQAAPATDLAGVRSALQPAAAAMPEEMQRRRWRRPPPWVRRRRRWMRRRRRCFINRRGFRVCRWY</sequence>
<keyword evidence="2" id="KW-1185">Reference proteome</keyword>
<reference evidence="1 2" key="1">
    <citation type="submission" date="2018-03" db="EMBL/GenBank/DDBJ databases">
        <title>Genome sequencing of Phreatobacter sp.</title>
        <authorList>
            <person name="Kim S.-J."/>
            <person name="Heo J."/>
            <person name="Kwon S.-W."/>
        </authorList>
    </citation>
    <scope>NUCLEOTIDE SEQUENCE [LARGE SCALE GENOMIC DNA]</scope>
    <source>
        <strain evidence="1 2">S-12</strain>
    </source>
</reference>
<gene>
    <name evidence="1" type="ORF">C6569_11185</name>
</gene>
<name>A0A2S0NBP9_9HYPH</name>